<dbReference type="AlphaFoldDB" id="A0A8J3IAL6"/>
<gene>
    <name evidence="1" type="ORF">KSF_001260</name>
</gene>
<accession>A0A8J3IAL6</accession>
<sequence>MGKFSIVPMAARIVAVWMGPIGSRLYDLPLSRLLNNDGDLFLELGHMFLQKAKLANELSLFD</sequence>
<name>A0A8J3IAL6_9CHLR</name>
<dbReference type="EMBL" id="BNJK01000001">
    <property type="protein sequence ID" value="GHO90078.1"/>
    <property type="molecule type" value="Genomic_DNA"/>
</dbReference>
<reference evidence="1" key="1">
    <citation type="submission" date="2020-10" db="EMBL/GenBank/DDBJ databases">
        <title>Taxonomic study of unclassified bacteria belonging to the class Ktedonobacteria.</title>
        <authorList>
            <person name="Yabe S."/>
            <person name="Wang C.M."/>
            <person name="Zheng Y."/>
            <person name="Sakai Y."/>
            <person name="Cavaletti L."/>
            <person name="Monciardini P."/>
            <person name="Donadio S."/>
        </authorList>
    </citation>
    <scope>NUCLEOTIDE SEQUENCE</scope>
    <source>
        <strain evidence="1">ID150040</strain>
    </source>
</reference>
<evidence type="ECO:0000313" key="2">
    <source>
        <dbReference type="Proteomes" id="UP000597444"/>
    </source>
</evidence>
<keyword evidence="2" id="KW-1185">Reference proteome</keyword>
<dbReference type="Proteomes" id="UP000597444">
    <property type="component" value="Unassembled WGS sequence"/>
</dbReference>
<comment type="caution">
    <text evidence="1">The sequence shown here is derived from an EMBL/GenBank/DDBJ whole genome shotgun (WGS) entry which is preliminary data.</text>
</comment>
<evidence type="ECO:0000313" key="1">
    <source>
        <dbReference type="EMBL" id="GHO90078.1"/>
    </source>
</evidence>
<organism evidence="1 2">
    <name type="scientific">Reticulibacter mediterranei</name>
    <dbReference type="NCBI Taxonomy" id="2778369"/>
    <lineage>
        <taxon>Bacteria</taxon>
        <taxon>Bacillati</taxon>
        <taxon>Chloroflexota</taxon>
        <taxon>Ktedonobacteria</taxon>
        <taxon>Ktedonobacterales</taxon>
        <taxon>Reticulibacteraceae</taxon>
        <taxon>Reticulibacter</taxon>
    </lineage>
</organism>
<protein>
    <submittedName>
        <fullName evidence="1">Uncharacterized protein</fullName>
    </submittedName>
</protein>
<proteinExistence type="predicted"/>